<protein>
    <submittedName>
        <fullName evidence="1">Uncharacterized protein</fullName>
    </submittedName>
</protein>
<dbReference type="Proteomes" id="UP000663874">
    <property type="component" value="Unassembled WGS sequence"/>
</dbReference>
<evidence type="ECO:0000313" key="1">
    <source>
        <dbReference type="EMBL" id="CAF4219633.1"/>
    </source>
</evidence>
<name>A0A820CT23_9BILA</name>
<dbReference type="EMBL" id="CAJOBE010018368">
    <property type="protein sequence ID" value="CAF4219633.1"/>
    <property type="molecule type" value="Genomic_DNA"/>
</dbReference>
<dbReference type="Gene3D" id="3.80.10.10">
    <property type="entry name" value="Ribonuclease Inhibitor"/>
    <property type="match status" value="1"/>
</dbReference>
<reference evidence="1" key="1">
    <citation type="submission" date="2021-02" db="EMBL/GenBank/DDBJ databases">
        <authorList>
            <person name="Nowell W R."/>
        </authorList>
    </citation>
    <scope>NUCLEOTIDE SEQUENCE</scope>
</reference>
<accession>A0A820CT23</accession>
<dbReference type="AlphaFoldDB" id="A0A820CT23"/>
<sequence length="319" mass="37061">MGLLPAYIDKIEELAISEQDTPGQIYAFLSFFLSFGLFKQLRKLYFHFNDQALDWKILQNALYSLLETKIDTLSIKANIKENRFSMENVIAFLFGLKSLKSFSLLTDFNNMNWNNLAKMSNIEHLTLSGIYCQFQDLQYIFKCAPGLKYLDVEIAGRGMLFFGEKEKRSKTIIPVMSTLRTLILYFAESSLVTMDTLTEYLNSMPVLKYLEIKAHNELLDENGWKLMLETSLPLLTHFVLRTTSSRVEKIGIDSVLSSFQNSYWISKQNFYLMITEHVHPNSVDFGIGETKSHIQQEFHWPVIRCWIAPNRTIHNDLMI</sequence>
<comment type="caution">
    <text evidence="1">The sequence shown here is derived from an EMBL/GenBank/DDBJ whole genome shotgun (WGS) entry which is preliminary data.</text>
</comment>
<dbReference type="InterPro" id="IPR032675">
    <property type="entry name" value="LRR_dom_sf"/>
</dbReference>
<evidence type="ECO:0000313" key="2">
    <source>
        <dbReference type="Proteomes" id="UP000663874"/>
    </source>
</evidence>
<proteinExistence type="predicted"/>
<organism evidence="1 2">
    <name type="scientific">Rotaria sordida</name>
    <dbReference type="NCBI Taxonomy" id="392033"/>
    <lineage>
        <taxon>Eukaryota</taxon>
        <taxon>Metazoa</taxon>
        <taxon>Spiralia</taxon>
        <taxon>Gnathifera</taxon>
        <taxon>Rotifera</taxon>
        <taxon>Eurotatoria</taxon>
        <taxon>Bdelloidea</taxon>
        <taxon>Philodinida</taxon>
        <taxon>Philodinidae</taxon>
        <taxon>Rotaria</taxon>
    </lineage>
</organism>
<feature type="non-terminal residue" evidence="1">
    <location>
        <position position="319"/>
    </location>
</feature>
<gene>
    <name evidence="1" type="ORF">FNK824_LOCUS37180</name>
</gene>
<dbReference type="SUPFAM" id="SSF52047">
    <property type="entry name" value="RNI-like"/>
    <property type="match status" value="1"/>
</dbReference>